<dbReference type="InterPro" id="IPR003601">
    <property type="entry name" value="Topo_IA_2"/>
</dbReference>
<dbReference type="GO" id="GO:0003917">
    <property type="term" value="F:DNA topoisomerase type I (single strand cut, ATP-independent) activity"/>
    <property type="evidence" value="ECO:0007669"/>
    <property type="project" value="UniProtKB-EC"/>
</dbReference>
<comment type="catalytic activity">
    <reaction evidence="1">
        <text>ATP-independent breakage of single-stranded DNA, followed by passage and rejoining.</text>
        <dbReference type="EC" id="5.6.2.1"/>
    </reaction>
</comment>
<dbReference type="RefSeq" id="WP_007789451.1">
    <property type="nucleotide sequence ID" value="NZ_ADGQ01000050.1"/>
</dbReference>
<dbReference type="PROSITE" id="PS00396">
    <property type="entry name" value="TOPO_IA_1"/>
    <property type="match status" value="1"/>
</dbReference>
<dbReference type="PANTHER" id="PTHR11390:SF21">
    <property type="entry name" value="DNA TOPOISOMERASE 3-ALPHA"/>
    <property type="match status" value="1"/>
</dbReference>
<evidence type="ECO:0000256" key="4">
    <source>
        <dbReference type="ARBA" id="ARBA00023029"/>
    </source>
</evidence>
<keyword evidence="4" id="KW-0799">Topoisomerase</keyword>
<keyword evidence="5" id="KW-0238">DNA-binding</keyword>
<name>E0E2X3_9FIRM</name>
<dbReference type="Pfam" id="PF01131">
    <property type="entry name" value="Topoisom_bac"/>
    <property type="match status" value="1"/>
</dbReference>
<dbReference type="CDD" id="cd00186">
    <property type="entry name" value="TOP1Ac"/>
    <property type="match status" value="1"/>
</dbReference>
<dbReference type="InterPro" id="IPR013825">
    <property type="entry name" value="Topo_IA_cen_sub2"/>
</dbReference>
<dbReference type="Proteomes" id="UP000003244">
    <property type="component" value="Unassembled WGS sequence"/>
</dbReference>
<comment type="similarity">
    <text evidence="2">Belongs to the type IA topoisomerase family.</text>
</comment>
<dbReference type="SMART" id="SM00493">
    <property type="entry name" value="TOPRIM"/>
    <property type="match status" value="1"/>
</dbReference>
<dbReference type="InterPro" id="IPR034144">
    <property type="entry name" value="TOPRIM_TopoIII"/>
</dbReference>
<dbReference type="OrthoDB" id="9803554at2"/>
<dbReference type="eggNOG" id="COG0550">
    <property type="taxonomic scope" value="Bacteria"/>
</dbReference>
<dbReference type="InterPro" id="IPR023406">
    <property type="entry name" value="Topo_IA_AS"/>
</dbReference>
<dbReference type="Pfam" id="PF01751">
    <property type="entry name" value="Toprim"/>
    <property type="match status" value="1"/>
</dbReference>
<keyword evidence="14" id="KW-1185">Reference proteome</keyword>
<sequence>MILVLAEKPSVAKTIAAFLKAGARKNGYFEGNNYIVTYAVGHLVSLFDMKDYNKDKYSGSWKMENYPFIPESKFKFKVDKDKDKQFKIVSSLINRKDVEYIINATDNDREGELISFLIFMMAKNTKPVKRILVNEWTPEDITRGLNDLKDDEDMRNLQAAGYTRLITDWLIGINFTCAATLKYGNGKMLNIGRVILPTVKLVYDRHMEIKNFVPEKYYEIEGRFRAKNGEYSGKLVLDKNKKMTDLDLAKGIISKIDSNTGVISSKVVTKSKEYAPKLFSLTSLQGFITSKYASFTSDKVLSICQNLYEGKGKGGYITYPRTDSLYLEESLVGKVEKTLNIIKKGHPCESNIKFSKSKRVFDSSKVESHSAIIPTYIIPPNSLSKDEKIVYEAIRDRFLANFMPPAEYENTEIMTDVDKHRFQSKGKVLKVKGYLDIYGKLAGGNLLPLVEKGESVDVVSIKPLEKVTSPPKPYTEDSLLKAMKNCGKNVSEDDTSVLSGYSIGTSATRADVLKKIGQVGYVKKKGKSYSITDLGINLVEIFPVDDLFDVDFTGKLEKSLFDIQKGNFSRKDYLNMICKFVYDNVNKIKFGPNKSINTDKIVYNPRTKKFVKESSFKAKTSQAKTTVKISEKLGKKGIEQDKKISSTRSKSIKKTKEKVIDPQTGLEIIGKCPECGASIIESPKAFSCKNYKQCGFTIWKNDTQLASYNKKPNKTMVRSLAKKGEANLKGLQDINGKKFEAKIGYIISPDKVLRLKIEAKLE</sequence>
<dbReference type="SMART" id="SM00437">
    <property type="entry name" value="TOP1Ac"/>
    <property type="match status" value="1"/>
</dbReference>
<dbReference type="GeneID" id="84800604"/>
<dbReference type="InterPro" id="IPR013824">
    <property type="entry name" value="Topo_IA_cen_sub1"/>
</dbReference>
<evidence type="ECO:0000259" key="11">
    <source>
        <dbReference type="PROSITE" id="PS50880"/>
    </source>
</evidence>
<dbReference type="PANTHER" id="PTHR11390">
    <property type="entry name" value="PROKARYOTIC DNA TOPOISOMERASE"/>
    <property type="match status" value="1"/>
</dbReference>
<dbReference type="InterPro" id="IPR023405">
    <property type="entry name" value="Topo_IA_core_domain"/>
</dbReference>
<evidence type="ECO:0000256" key="3">
    <source>
        <dbReference type="ARBA" id="ARBA00012891"/>
    </source>
</evidence>
<evidence type="ECO:0000256" key="9">
    <source>
        <dbReference type="ARBA" id="ARBA00032235"/>
    </source>
</evidence>
<dbReference type="Gene3D" id="2.70.20.10">
    <property type="entry name" value="Topoisomerase I, domain 3"/>
    <property type="match status" value="1"/>
</dbReference>
<dbReference type="GO" id="GO:0006265">
    <property type="term" value="P:DNA topological change"/>
    <property type="evidence" value="ECO:0007669"/>
    <property type="project" value="InterPro"/>
</dbReference>
<evidence type="ECO:0000256" key="5">
    <source>
        <dbReference type="ARBA" id="ARBA00023125"/>
    </source>
</evidence>
<dbReference type="Gene3D" id="3.40.50.140">
    <property type="match status" value="1"/>
</dbReference>
<accession>E0E2X3</accession>
<dbReference type="PROSITE" id="PS50880">
    <property type="entry name" value="TOPRIM"/>
    <property type="match status" value="1"/>
</dbReference>
<gene>
    <name evidence="13" type="ORF">HMPREF0634_1112</name>
</gene>
<dbReference type="InterPro" id="IPR013497">
    <property type="entry name" value="Topo_IA_cen"/>
</dbReference>
<evidence type="ECO:0000256" key="6">
    <source>
        <dbReference type="ARBA" id="ARBA00023235"/>
    </source>
</evidence>
<proteinExistence type="inferred from homology"/>
<feature type="domain" description="Topo IA-type catalytic" evidence="12">
    <location>
        <begin position="154"/>
        <end position="585"/>
    </location>
</feature>
<dbReference type="SUPFAM" id="SSF56712">
    <property type="entry name" value="Prokaryotic type I DNA topoisomerase"/>
    <property type="match status" value="1"/>
</dbReference>
<dbReference type="GO" id="GO:0003677">
    <property type="term" value="F:DNA binding"/>
    <property type="evidence" value="ECO:0007669"/>
    <property type="project" value="UniProtKB-KW"/>
</dbReference>
<dbReference type="InterPro" id="IPR003602">
    <property type="entry name" value="Topo_IA_DNA-bd_dom"/>
</dbReference>
<dbReference type="InterPro" id="IPR000380">
    <property type="entry name" value="Topo_IA"/>
</dbReference>
<keyword evidence="6 13" id="KW-0413">Isomerase</keyword>
<dbReference type="GO" id="GO:0006281">
    <property type="term" value="P:DNA repair"/>
    <property type="evidence" value="ECO:0007669"/>
    <property type="project" value="TreeGrafter"/>
</dbReference>
<dbReference type="InterPro" id="IPR013826">
    <property type="entry name" value="Topo_IA_cen_sub3"/>
</dbReference>
<evidence type="ECO:0000256" key="2">
    <source>
        <dbReference type="ARBA" id="ARBA00009446"/>
    </source>
</evidence>
<organism evidence="13 14">
    <name type="scientific">Peptostreptococcus stomatis DSM 17678</name>
    <dbReference type="NCBI Taxonomy" id="596315"/>
    <lineage>
        <taxon>Bacteria</taxon>
        <taxon>Bacillati</taxon>
        <taxon>Bacillota</taxon>
        <taxon>Clostridia</taxon>
        <taxon>Peptostreptococcales</taxon>
        <taxon>Peptostreptococcaceae</taxon>
        <taxon>Peptostreptococcus</taxon>
    </lineage>
</organism>
<dbReference type="SMART" id="SM00436">
    <property type="entry name" value="TOP1Bc"/>
    <property type="match status" value="1"/>
</dbReference>
<dbReference type="GO" id="GO:0043597">
    <property type="term" value="C:cytoplasmic replication fork"/>
    <property type="evidence" value="ECO:0007669"/>
    <property type="project" value="TreeGrafter"/>
</dbReference>
<evidence type="ECO:0000313" key="13">
    <source>
        <dbReference type="EMBL" id="EFM64775.1"/>
    </source>
</evidence>
<dbReference type="InterPro" id="IPR006171">
    <property type="entry name" value="TOPRIM_dom"/>
</dbReference>
<reference evidence="13 14" key="1">
    <citation type="submission" date="2010-08" db="EMBL/GenBank/DDBJ databases">
        <authorList>
            <person name="Harkins D.M."/>
            <person name="Madupu R."/>
            <person name="Durkin A.S."/>
            <person name="Torralba M."/>
            <person name="Methe B."/>
            <person name="Sutton G.G."/>
            <person name="Nelson K.E."/>
        </authorList>
    </citation>
    <scope>NUCLEOTIDE SEQUENCE [LARGE SCALE GENOMIC DNA]</scope>
    <source>
        <strain evidence="13 14">DSM 17678</strain>
    </source>
</reference>
<evidence type="ECO:0000256" key="7">
    <source>
        <dbReference type="ARBA" id="ARBA00030003"/>
    </source>
</evidence>
<dbReference type="PRINTS" id="PR00417">
    <property type="entry name" value="PRTPISMRASEI"/>
</dbReference>
<dbReference type="CDD" id="cd03362">
    <property type="entry name" value="TOPRIM_TopoIA_TopoIII"/>
    <property type="match status" value="1"/>
</dbReference>
<dbReference type="Gene3D" id="1.10.290.10">
    <property type="entry name" value="Topoisomerase I, domain 4"/>
    <property type="match status" value="1"/>
</dbReference>
<evidence type="ECO:0000259" key="12">
    <source>
        <dbReference type="PROSITE" id="PS52039"/>
    </source>
</evidence>
<evidence type="ECO:0000256" key="8">
    <source>
        <dbReference type="ARBA" id="ARBA00031985"/>
    </source>
</evidence>
<dbReference type="EMBL" id="ADGQ01000050">
    <property type="protein sequence ID" value="EFM64775.1"/>
    <property type="molecule type" value="Genomic_DNA"/>
</dbReference>
<evidence type="ECO:0000313" key="14">
    <source>
        <dbReference type="Proteomes" id="UP000003244"/>
    </source>
</evidence>
<protein>
    <recommendedName>
        <fullName evidence="3">DNA topoisomerase</fullName>
        <ecNumber evidence="3">5.6.2.1</ecNumber>
    </recommendedName>
    <alternativeName>
        <fullName evidence="10">Omega-protein</fullName>
    </alternativeName>
    <alternativeName>
        <fullName evidence="9">Relaxing enzyme</fullName>
    </alternativeName>
    <alternativeName>
        <fullName evidence="7">Swivelase</fullName>
    </alternativeName>
    <alternativeName>
        <fullName evidence="8">Untwisting enzyme</fullName>
    </alternativeName>
</protein>
<evidence type="ECO:0000256" key="10">
    <source>
        <dbReference type="ARBA" id="ARBA00032877"/>
    </source>
</evidence>
<evidence type="ECO:0000256" key="1">
    <source>
        <dbReference type="ARBA" id="ARBA00000213"/>
    </source>
</evidence>
<dbReference type="Gene3D" id="1.10.460.10">
    <property type="entry name" value="Topoisomerase I, domain 2"/>
    <property type="match status" value="1"/>
</dbReference>
<feature type="domain" description="Toprim" evidence="11">
    <location>
        <begin position="1"/>
        <end position="137"/>
    </location>
</feature>
<dbReference type="GO" id="GO:0006310">
    <property type="term" value="P:DNA recombination"/>
    <property type="evidence" value="ECO:0007669"/>
    <property type="project" value="TreeGrafter"/>
</dbReference>
<dbReference type="PROSITE" id="PS52039">
    <property type="entry name" value="TOPO_IA_2"/>
    <property type="match status" value="1"/>
</dbReference>
<dbReference type="AlphaFoldDB" id="E0E2X3"/>
<comment type="caution">
    <text evidence="13">The sequence shown here is derived from an EMBL/GenBank/DDBJ whole genome shotgun (WGS) entry which is preliminary data.</text>
</comment>
<dbReference type="STRING" id="596315.HMPREF0634_1112"/>
<dbReference type="EC" id="5.6.2.1" evidence="3"/>